<protein>
    <submittedName>
        <fullName evidence="1">Uncharacterized protein</fullName>
    </submittedName>
</protein>
<dbReference type="EMBL" id="SKBQ01000009">
    <property type="protein sequence ID" value="TPX06798.1"/>
    <property type="molecule type" value="Genomic_DNA"/>
</dbReference>
<evidence type="ECO:0000313" key="2">
    <source>
        <dbReference type="Proteomes" id="UP000319257"/>
    </source>
</evidence>
<dbReference type="AlphaFoldDB" id="A0A507APN2"/>
<accession>A0A507APN2</accession>
<name>A0A507APN2_9PEZI</name>
<dbReference type="InParanoid" id="A0A507APN2"/>
<dbReference type="RefSeq" id="XP_030988509.1">
    <property type="nucleotide sequence ID" value="XM_031136468.1"/>
</dbReference>
<organism evidence="1 2">
    <name type="scientific">Thyridium curvatum</name>
    <dbReference type="NCBI Taxonomy" id="1093900"/>
    <lineage>
        <taxon>Eukaryota</taxon>
        <taxon>Fungi</taxon>
        <taxon>Dikarya</taxon>
        <taxon>Ascomycota</taxon>
        <taxon>Pezizomycotina</taxon>
        <taxon>Sordariomycetes</taxon>
        <taxon>Sordariomycetidae</taxon>
        <taxon>Thyridiales</taxon>
        <taxon>Thyridiaceae</taxon>
        <taxon>Thyridium</taxon>
    </lineage>
</organism>
<keyword evidence="2" id="KW-1185">Reference proteome</keyword>
<dbReference type="GeneID" id="41969741"/>
<comment type="caution">
    <text evidence="1">The sequence shown here is derived from an EMBL/GenBank/DDBJ whole genome shotgun (WGS) entry which is preliminary data.</text>
</comment>
<gene>
    <name evidence="1" type="ORF">E0L32_002294</name>
</gene>
<dbReference type="Proteomes" id="UP000319257">
    <property type="component" value="Unassembled WGS sequence"/>
</dbReference>
<proteinExistence type="predicted"/>
<sequence>MEYYGAPRRGGYRVSADPYLEADYYPGRRNPPAYRYLRDPHIHDMEHLGDFATRHVLPALQREYPDRPVRIIVNQGTLHLRDDDAGITTHRSHYRHYPNPLNGSNTMLYNAQGATVVVGEPPVPVREFRESSACGPRYSVEPEPVVYERTTSLPRGCIRCRVKRNAGLAAPCLECEIAADLKAERQARRERERDVGVDVEYVRTRDIEVPRRWDRRYY</sequence>
<evidence type="ECO:0000313" key="1">
    <source>
        <dbReference type="EMBL" id="TPX06798.1"/>
    </source>
</evidence>
<reference evidence="1 2" key="1">
    <citation type="submission" date="2019-06" db="EMBL/GenBank/DDBJ databases">
        <title>Draft genome sequence of the filamentous fungus Phialemoniopsis curvata isolated from diesel fuel.</title>
        <authorList>
            <person name="Varaljay V.A."/>
            <person name="Lyon W.J."/>
            <person name="Crouch A.L."/>
            <person name="Drake C.E."/>
            <person name="Hollomon J.M."/>
            <person name="Nadeau L.J."/>
            <person name="Nunn H.S."/>
            <person name="Stevenson B.S."/>
            <person name="Bojanowski C.L."/>
            <person name="Crookes-Goodson W.J."/>
        </authorList>
    </citation>
    <scope>NUCLEOTIDE SEQUENCE [LARGE SCALE GENOMIC DNA]</scope>
    <source>
        <strain evidence="1 2">D216</strain>
    </source>
</reference>